<dbReference type="OrthoDB" id="8446117at2"/>
<dbReference type="InterPro" id="IPR005490">
    <property type="entry name" value="LD_TPept_cat_dom"/>
</dbReference>
<dbReference type="Proteomes" id="UP000256900">
    <property type="component" value="Unassembled WGS sequence"/>
</dbReference>
<dbReference type="AlphaFoldDB" id="A0A3D9Z4W2"/>
<dbReference type="GO" id="GO:0071555">
    <property type="term" value="P:cell wall organization"/>
    <property type="evidence" value="ECO:0007669"/>
    <property type="project" value="UniProtKB-UniRule"/>
</dbReference>
<dbReference type="GO" id="GO:0008360">
    <property type="term" value="P:regulation of cell shape"/>
    <property type="evidence" value="ECO:0007669"/>
    <property type="project" value="UniProtKB-UniRule"/>
</dbReference>
<sequence>MLKPCAPIWFGAALSSLAVLVLALPAAAQTYNDPQNRQMANAAPPPGSYGGGFFEFLATGGRSTYNTPASSTPASAYRAEAQPAEPQRTVDPMFLRQEVDYSGSERPGTIVIDTKDKFLFLVEKDGKARRYGVGVGREGFAWSGTEKISRKAEWPDWTPPSEMLKRRPDLPTHMAGGIGNPLGARALYLGASLYRIHGTNEPYSIGTNVSSGCIRMMNEDVIDLYDRVGVGTKVIVM</sequence>
<evidence type="ECO:0000256" key="9">
    <source>
        <dbReference type="PROSITE-ProRule" id="PRU01373"/>
    </source>
</evidence>
<evidence type="ECO:0000256" key="1">
    <source>
        <dbReference type="ARBA" id="ARBA00004752"/>
    </source>
</evidence>
<feature type="region of interest" description="Disordered" evidence="10">
    <location>
        <begin position="65"/>
        <end position="86"/>
    </location>
</feature>
<keyword evidence="4" id="KW-0808">Transferase</keyword>
<feature type="active site" description="Proton donor/acceptor" evidence="9">
    <location>
        <position position="197"/>
    </location>
</feature>
<dbReference type="InterPro" id="IPR050979">
    <property type="entry name" value="LD-transpeptidase"/>
</dbReference>
<dbReference type="RefSeq" id="WP_115835072.1">
    <property type="nucleotide sequence ID" value="NZ_QUMO01000001.1"/>
</dbReference>
<proteinExistence type="inferred from homology"/>
<dbReference type="GO" id="GO:0016757">
    <property type="term" value="F:glycosyltransferase activity"/>
    <property type="evidence" value="ECO:0007669"/>
    <property type="project" value="UniProtKB-KW"/>
</dbReference>
<name>A0A3D9Z4W2_9HYPH</name>
<dbReference type="Gene3D" id="2.40.440.10">
    <property type="entry name" value="L,D-transpeptidase catalytic domain-like"/>
    <property type="match status" value="1"/>
</dbReference>
<dbReference type="SUPFAM" id="SSF141523">
    <property type="entry name" value="L,D-transpeptidase catalytic domain-like"/>
    <property type="match status" value="1"/>
</dbReference>
<keyword evidence="14" id="KW-1185">Reference proteome</keyword>
<organism evidence="13 14">
    <name type="scientific">Methylovirgula ligni</name>
    <dbReference type="NCBI Taxonomy" id="569860"/>
    <lineage>
        <taxon>Bacteria</taxon>
        <taxon>Pseudomonadati</taxon>
        <taxon>Pseudomonadota</taxon>
        <taxon>Alphaproteobacteria</taxon>
        <taxon>Hyphomicrobiales</taxon>
        <taxon>Beijerinckiaceae</taxon>
        <taxon>Methylovirgula</taxon>
    </lineage>
</organism>
<dbReference type="PANTHER" id="PTHR30582:SF24">
    <property type="entry name" value="L,D-TRANSPEPTIDASE ERFK_SRFK-RELATED"/>
    <property type="match status" value="1"/>
</dbReference>
<evidence type="ECO:0000256" key="11">
    <source>
        <dbReference type="SAM" id="SignalP"/>
    </source>
</evidence>
<evidence type="ECO:0000313" key="13">
    <source>
        <dbReference type="EMBL" id="REF89280.1"/>
    </source>
</evidence>
<evidence type="ECO:0000256" key="4">
    <source>
        <dbReference type="ARBA" id="ARBA00022679"/>
    </source>
</evidence>
<feature type="domain" description="L,D-TPase catalytic" evidence="12">
    <location>
        <begin position="108"/>
        <end position="237"/>
    </location>
</feature>
<keyword evidence="6 9" id="KW-0133">Cell shape</keyword>
<dbReference type="PANTHER" id="PTHR30582">
    <property type="entry name" value="L,D-TRANSPEPTIDASE"/>
    <property type="match status" value="1"/>
</dbReference>
<protein>
    <submittedName>
        <fullName evidence="13">Lipoprotein-anchoring transpeptidase ErfK/SrfK</fullName>
    </submittedName>
</protein>
<dbReference type="InterPro" id="IPR038063">
    <property type="entry name" value="Transpep_catalytic_dom"/>
</dbReference>
<evidence type="ECO:0000256" key="3">
    <source>
        <dbReference type="ARBA" id="ARBA00022676"/>
    </source>
</evidence>
<dbReference type="Pfam" id="PF03734">
    <property type="entry name" value="YkuD"/>
    <property type="match status" value="1"/>
</dbReference>
<keyword evidence="8 9" id="KW-0961">Cell wall biogenesis/degradation</keyword>
<keyword evidence="7 9" id="KW-0573">Peptidoglycan synthesis</keyword>
<feature type="compositionally biased region" description="Polar residues" evidence="10">
    <location>
        <begin position="65"/>
        <end position="74"/>
    </location>
</feature>
<feature type="signal peptide" evidence="11">
    <location>
        <begin position="1"/>
        <end position="28"/>
    </location>
</feature>
<dbReference type="FunFam" id="2.40.440.10:FF:000002">
    <property type="entry name" value="L,D-transpeptidase ErfK/SrfK"/>
    <property type="match status" value="1"/>
</dbReference>
<gene>
    <name evidence="13" type="ORF">DES32_0499</name>
</gene>
<comment type="similarity">
    <text evidence="2">Belongs to the YkuD family.</text>
</comment>
<dbReference type="GO" id="GO:0071972">
    <property type="term" value="F:peptidoglycan L,D-transpeptidase activity"/>
    <property type="evidence" value="ECO:0007669"/>
    <property type="project" value="TreeGrafter"/>
</dbReference>
<keyword evidence="11" id="KW-0732">Signal</keyword>
<evidence type="ECO:0000313" key="14">
    <source>
        <dbReference type="Proteomes" id="UP000256900"/>
    </source>
</evidence>
<evidence type="ECO:0000256" key="5">
    <source>
        <dbReference type="ARBA" id="ARBA00022801"/>
    </source>
</evidence>
<comment type="pathway">
    <text evidence="1 9">Cell wall biogenesis; peptidoglycan biosynthesis.</text>
</comment>
<accession>A0A3D9Z4W2</accession>
<evidence type="ECO:0000256" key="7">
    <source>
        <dbReference type="ARBA" id="ARBA00022984"/>
    </source>
</evidence>
<keyword evidence="13" id="KW-0449">Lipoprotein</keyword>
<evidence type="ECO:0000259" key="12">
    <source>
        <dbReference type="PROSITE" id="PS52029"/>
    </source>
</evidence>
<dbReference type="EMBL" id="QUMO01000001">
    <property type="protein sequence ID" value="REF89280.1"/>
    <property type="molecule type" value="Genomic_DNA"/>
</dbReference>
<feature type="chain" id="PRO_5017539943" evidence="11">
    <location>
        <begin position="29"/>
        <end position="237"/>
    </location>
</feature>
<evidence type="ECO:0000256" key="10">
    <source>
        <dbReference type="SAM" id="MobiDB-lite"/>
    </source>
</evidence>
<feature type="active site" description="Nucleophile" evidence="9">
    <location>
        <position position="213"/>
    </location>
</feature>
<reference evidence="13 14" key="1">
    <citation type="submission" date="2018-08" db="EMBL/GenBank/DDBJ databases">
        <title>Genomic Encyclopedia of Type Strains, Phase IV (KMG-IV): sequencing the most valuable type-strain genomes for metagenomic binning, comparative biology and taxonomic classification.</title>
        <authorList>
            <person name="Goeker M."/>
        </authorList>
    </citation>
    <scope>NUCLEOTIDE SEQUENCE [LARGE SCALE GENOMIC DNA]</scope>
    <source>
        <strain evidence="13 14">BW863</strain>
    </source>
</reference>
<keyword evidence="5" id="KW-0378">Hydrolase</keyword>
<dbReference type="CDD" id="cd16913">
    <property type="entry name" value="YkuD_like"/>
    <property type="match status" value="1"/>
</dbReference>
<evidence type="ECO:0000256" key="6">
    <source>
        <dbReference type="ARBA" id="ARBA00022960"/>
    </source>
</evidence>
<keyword evidence="3" id="KW-0328">Glycosyltransferase</keyword>
<evidence type="ECO:0000256" key="2">
    <source>
        <dbReference type="ARBA" id="ARBA00005992"/>
    </source>
</evidence>
<dbReference type="GO" id="GO:0005576">
    <property type="term" value="C:extracellular region"/>
    <property type="evidence" value="ECO:0007669"/>
    <property type="project" value="TreeGrafter"/>
</dbReference>
<dbReference type="GO" id="GO:0018104">
    <property type="term" value="P:peptidoglycan-protein cross-linking"/>
    <property type="evidence" value="ECO:0007669"/>
    <property type="project" value="TreeGrafter"/>
</dbReference>
<dbReference type="UniPathway" id="UPA00219"/>
<evidence type="ECO:0000256" key="8">
    <source>
        <dbReference type="ARBA" id="ARBA00023316"/>
    </source>
</evidence>
<dbReference type="PROSITE" id="PS52029">
    <property type="entry name" value="LD_TPASE"/>
    <property type="match status" value="1"/>
</dbReference>
<comment type="caution">
    <text evidence="13">The sequence shown here is derived from an EMBL/GenBank/DDBJ whole genome shotgun (WGS) entry which is preliminary data.</text>
</comment>